<evidence type="ECO:0000313" key="6">
    <source>
        <dbReference type="Proteomes" id="UP000467201"/>
    </source>
</evidence>
<keyword evidence="2" id="KW-0472">Membrane</keyword>
<reference evidence="3 6" key="2">
    <citation type="journal article" date="2019" name="Emerg. Microbes Infect.">
        <title>Comprehensive subspecies identification of 175 nontuberculous mycobacteria species based on 7547 genomic profiles.</title>
        <authorList>
            <person name="Matsumoto Y."/>
            <person name="Kinjo T."/>
            <person name="Motooka D."/>
            <person name="Nabeya D."/>
            <person name="Jung N."/>
            <person name="Uechi K."/>
            <person name="Horii T."/>
            <person name="Iida T."/>
            <person name="Fujita J."/>
            <person name="Nakamura S."/>
        </authorList>
    </citation>
    <scope>NUCLEOTIDE SEQUENCE [LARGE SCALE GENOMIC DNA]</scope>
    <source>
        <strain evidence="3 6">JCM 12405</strain>
    </source>
</reference>
<sequence length="497" mass="52667">MTAAPDPIAAPDPVAAAALAALSSPGVRRSDAVLVTGPWLAGVTSLVAVLRARLPEMSFVEADELPVGTAPAAVVFAVSAVSPLADSDCELLDLAADHTDCVIGVVTKVDVHLDWREVMAADRELLGARRRRFAGLPWVGVAAAPEEGDPAVDELADLLHDTVGDPEVMRRNRLRASERQLEKVIARCCADGDGADRQARVSLLCSQREEIRRERRLEKSQRAIALRSQTQQARVQLAYFARNRCASVRGELQEDIAELGRRRLAAFEQTVRGRAAQVMTEVDEGVTTHLAAVQADLRLDAELPSSPPVRVPDFAGPPLRSQRLETRLMMLLGAGFGLGVALAVSRLFTGLDPGLAVAGVLAGGAAGLAVALWVVGIRALLHDRGILDRWVVEVTATLRSAAEEAVATRVLAAEAAVTAALAAEEEAAAAAAAARIAEVEAELREHAAATARAAALRDRRLPGLQRALEAVRVELYADSPGEFTDAPKRSSGRTDGH</sequence>
<dbReference type="STRING" id="126673.AWC01_17700"/>
<keyword evidence="1" id="KW-0175">Coiled coil</keyword>
<keyword evidence="2" id="KW-0812">Transmembrane</keyword>
<dbReference type="RefSeq" id="WP_085192686.1">
    <property type="nucleotide sequence ID" value="NZ_AP022605.1"/>
</dbReference>
<organism evidence="4 5">
    <name type="scientific">Mycolicibacterium doricum</name>
    <dbReference type="NCBI Taxonomy" id="126673"/>
    <lineage>
        <taxon>Bacteria</taxon>
        <taxon>Bacillati</taxon>
        <taxon>Actinomycetota</taxon>
        <taxon>Actinomycetes</taxon>
        <taxon>Mycobacteriales</taxon>
        <taxon>Mycobacteriaceae</taxon>
        <taxon>Mycolicibacterium</taxon>
    </lineage>
</organism>
<dbReference type="Proteomes" id="UP000193564">
    <property type="component" value="Unassembled WGS sequence"/>
</dbReference>
<keyword evidence="5" id="KW-1185">Reference proteome</keyword>
<dbReference type="KEGG" id="mdr:MDOR_00600"/>
<evidence type="ECO:0000313" key="3">
    <source>
        <dbReference type="EMBL" id="BBZ05891.1"/>
    </source>
</evidence>
<accession>A0A1X1SXU2</accession>
<feature type="transmembrane region" description="Helical" evidence="2">
    <location>
        <begin position="354"/>
        <end position="381"/>
    </location>
</feature>
<dbReference type="AlphaFoldDB" id="A0A1X1SXU2"/>
<dbReference type="Proteomes" id="UP000467201">
    <property type="component" value="Chromosome"/>
</dbReference>
<name>A0A1X1SXU2_9MYCO</name>
<evidence type="ECO:0000313" key="4">
    <source>
        <dbReference type="EMBL" id="ORV35865.1"/>
    </source>
</evidence>
<reference evidence="3" key="3">
    <citation type="submission" date="2020-02" db="EMBL/GenBank/DDBJ databases">
        <authorList>
            <person name="Matsumoto Y."/>
            <person name="Motooka D."/>
            <person name="Nakamura S."/>
        </authorList>
    </citation>
    <scope>NUCLEOTIDE SEQUENCE</scope>
    <source>
        <strain evidence="3">JCM 12405</strain>
    </source>
</reference>
<evidence type="ECO:0000256" key="2">
    <source>
        <dbReference type="SAM" id="Phobius"/>
    </source>
</evidence>
<proteinExistence type="predicted"/>
<feature type="coiled-coil region" evidence="1">
    <location>
        <begin position="422"/>
        <end position="449"/>
    </location>
</feature>
<dbReference type="OrthoDB" id="4746525at2"/>
<protein>
    <submittedName>
        <fullName evidence="4">Uncharacterized protein</fullName>
    </submittedName>
</protein>
<reference evidence="4 5" key="1">
    <citation type="submission" date="2016-01" db="EMBL/GenBank/DDBJ databases">
        <title>The new phylogeny of the genus Mycobacterium.</title>
        <authorList>
            <person name="Tarcisio F."/>
            <person name="Conor M."/>
            <person name="Antonella G."/>
            <person name="Elisabetta G."/>
            <person name="Giulia F.S."/>
            <person name="Sara T."/>
            <person name="Anna F."/>
            <person name="Clotilde B."/>
            <person name="Roberto B."/>
            <person name="Veronica D.S."/>
            <person name="Fabio R."/>
            <person name="Monica P."/>
            <person name="Olivier J."/>
            <person name="Enrico T."/>
            <person name="Nicola S."/>
        </authorList>
    </citation>
    <scope>NUCLEOTIDE SEQUENCE [LARGE SCALE GENOMIC DNA]</scope>
    <source>
        <strain evidence="4 5">DSM 44339</strain>
    </source>
</reference>
<dbReference type="EMBL" id="AP022605">
    <property type="protein sequence ID" value="BBZ05891.1"/>
    <property type="molecule type" value="Genomic_DNA"/>
</dbReference>
<evidence type="ECO:0000313" key="5">
    <source>
        <dbReference type="Proteomes" id="UP000193564"/>
    </source>
</evidence>
<evidence type="ECO:0000256" key="1">
    <source>
        <dbReference type="SAM" id="Coils"/>
    </source>
</evidence>
<gene>
    <name evidence="4" type="ORF">AWC01_17700</name>
    <name evidence="3" type="ORF">MDOR_00600</name>
</gene>
<feature type="transmembrane region" description="Helical" evidence="2">
    <location>
        <begin position="328"/>
        <end position="348"/>
    </location>
</feature>
<keyword evidence="2" id="KW-1133">Transmembrane helix</keyword>
<dbReference type="EMBL" id="LQOS01000068">
    <property type="protein sequence ID" value="ORV35865.1"/>
    <property type="molecule type" value="Genomic_DNA"/>
</dbReference>